<evidence type="ECO:0000259" key="1">
    <source>
        <dbReference type="Pfam" id="PF00551"/>
    </source>
</evidence>
<name>A0A250KTW4_9GAMM</name>
<dbReference type="GO" id="GO:0004497">
    <property type="term" value="F:monooxygenase activity"/>
    <property type="evidence" value="ECO:0007669"/>
    <property type="project" value="UniProtKB-KW"/>
</dbReference>
<dbReference type="Pfam" id="PF02911">
    <property type="entry name" value="Formyl_trans_C"/>
    <property type="match status" value="1"/>
</dbReference>
<proteinExistence type="predicted"/>
<dbReference type="SUPFAM" id="SSF53328">
    <property type="entry name" value="Formyltransferase"/>
    <property type="match status" value="1"/>
</dbReference>
<dbReference type="KEGG" id="mmai:sS8_3147"/>
<dbReference type="EMBL" id="AP017928">
    <property type="protein sequence ID" value="BBA35090.1"/>
    <property type="molecule type" value="Genomic_DNA"/>
</dbReference>
<evidence type="ECO:0000259" key="2">
    <source>
        <dbReference type="Pfam" id="PF02911"/>
    </source>
</evidence>
<dbReference type="PANTHER" id="PTHR11138:SF5">
    <property type="entry name" value="METHIONYL-TRNA FORMYLTRANSFERASE, MITOCHONDRIAL"/>
    <property type="match status" value="1"/>
</dbReference>
<dbReference type="AlphaFoldDB" id="A0A250KTW4"/>
<dbReference type="InterPro" id="IPR001555">
    <property type="entry name" value="GART_AS"/>
</dbReference>
<dbReference type="Gene3D" id="3.40.50.12230">
    <property type="match status" value="1"/>
</dbReference>
<reference evidence="3 4" key="1">
    <citation type="submission" date="2016-12" db="EMBL/GenBank/DDBJ databases">
        <title>Genome sequencing of Methylocaldum marinum.</title>
        <authorList>
            <person name="Takeuchi M."/>
            <person name="Kamagata Y."/>
            <person name="Hiraoka S."/>
            <person name="Oshima K."/>
            <person name="Hattori M."/>
            <person name="Iwasaki W."/>
        </authorList>
    </citation>
    <scope>NUCLEOTIDE SEQUENCE [LARGE SCALE GENOMIC DNA]</scope>
    <source>
        <strain evidence="3 4">S8</strain>
    </source>
</reference>
<dbReference type="SUPFAM" id="SSF50486">
    <property type="entry name" value="FMT C-terminal domain-like"/>
    <property type="match status" value="1"/>
</dbReference>
<dbReference type="Pfam" id="PF00551">
    <property type="entry name" value="Formyl_trans_N"/>
    <property type="match status" value="1"/>
</dbReference>
<accession>A0A250KTW4</accession>
<organism evidence="3 4">
    <name type="scientific">Methylocaldum marinum</name>
    <dbReference type="NCBI Taxonomy" id="1432792"/>
    <lineage>
        <taxon>Bacteria</taxon>
        <taxon>Pseudomonadati</taxon>
        <taxon>Pseudomonadota</taxon>
        <taxon>Gammaproteobacteria</taxon>
        <taxon>Methylococcales</taxon>
        <taxon>Methylococcaceae</taxon>
        <taxon>Methylocaldum</taxon>
    </lineage>
</organism>
<evidence type="ECO:0000313" key="3">
    <source>
        <dbReference type="EMBL" id="BBA35090.1"/>
    </source>
</evidence>
<feature type="domain" description="Formyl transferase C-terminal" evidence="2">
    <location>
        <begin position="208"/>
        <end position="306"/>
    </location>
</feature>
<dbReference type="RefSeq" id="WP_170161100.1">
    <property type="nucleotide sequence ID" value="NZ_AP017928.1"/>
</dbReference>
<dbReference type="InterPro" id="IPR002376">
    <property type="entry name" value="Formyl_transf_N"/>
</dbReference>
<dbReference type="PANTHER" id="PTHR11138">
    <property type="entry name" value="METHIONYL-TRNA FORMYLTRANSFERASE"/>
    <property type="match status" value="1"/>
</dbReference>
<gene>
    <name evidence="3" type="ORF">sS8_3147</name>
</gene>
<dbReference type="PROSITE" id="PS00373">
    <property type="entry name" value="GART"/>
    <property type="match status" value="1"/>
</dbReference>
<dbReference type="Proteomes" id="UP000266313">
    <property type="component" value="Chromosome"/>
</dbReference>
<dbReference type="InterPro" id="IPR036477">
    <property type="entry name" value="Formyl_transf_N_sf"/>
</dbReference>
<protein>
    <submittedName>
        <fullName evidence="3">Luciferase-like monooxygenase family</fullName>
    </submittedName>
</protein>
<dbReference type="InterPro" id="IPR011034">
    <property type="entry name" value="Formyl_transferase-like_C_sf"/>
</dbReference>
<keyword evidence="3" id="KW-0560">Oxidoreductase</keyword>
<dbReference type="GO" id="GO:0005829">
    <property type="term" value="C:cytosol"/>
    <property type="evidence" value="ECO:0007669"/>
    <property type="project" value="TreeGrafter"/>
</dbReference>
<dbReference type="InterPro" id="IPR005793">
    <property type="entry name" value="Formyl_trans_C"/>
</dbReference>
<keyword evidence="4" id="KW-1185">Reference proteome</keyword>
<sequence length="311" mass="33706">MNARYRLNIALVAEEGAGLRALKALEKTEHRIAMVLTSPPDSHGSAVWAYAEQRGHSLFPASSVRTAGFAEVLRKREVDLLLNVHSLHIVDGAVLEAPRIGAFNLHPGPLPRYAGLYAPSWAILRSERRYGVTVHRMLAGIDTGPIAYQTLFDLAESETALSVGLRCAEEGLALLFTLVATAAFDPSSIPRIEQDLTQREYFGRVVPDGGTLHWNRPAADVDRFVRAFCYFPFPSPWGAPKTRVGDREIGIVKTSPTGEQSSAPPGTIAKAFGDEVWAACADAWLRLDVITVDGRRVAPAEALSAGDRLGA</sequence>
<keyword evidence="3" id="KW-0503">Monooxygenase</keyword>
<feature type="domain" description="Formyl transferase N-terminal" evidence="1">
    <location>
        <begin position="23"/>
        <end position="175"/>
    </location>
</feature>
<evidence type="ECO:0000313" key="4">
    <source>
        <dbReference type="Proteomes" id="UP000266313"/>
    </source>
</evidence>
<dbReference type="GO" id="GO:0004479">
    <property type="term" value="F:methionyl-tRNA formyltransferase activity"/>
    <property type="evidence" value="ECO:0007669"/>
    <property type="project" value="TreeGrafter"/>
</dbReference>